<name>A0ABY5CGI3_9PSED</name>
<accession>A0ABY5CGI3</accession>
<evidence type="ECO:0000313" key="2">
    <source>
        <dbReference type="Proteomes" id="UP001056851"/>
    </source>
</evidence>
<reference evidence="1" key="1">
    <citation type="submission" date="2022-06" db="EMBL/GenBank/DDBJ databases">
        <title>Investigating genetic diversity within the most abundant and prevalent non-pathogenic leaf-associated bacterial species interacting with Arabidopsis thaliana in natural habitats.</title>
        <authorList>
            <person name="Ramirez-Sanchez D."/>
            <person name="Gibelin-Viala C."/>
            <person name="Mayjonade B."/>
            <person name="Duflos R."/>
            <person name="Belmonte E."/>
            <person name="Pailler V."/>
            <person name="Bartoli C."/>
            <person name="Carrere S."/>
            <person name="Vailleau F."/>
            <person name="Roux F."/>
        </authorList>
    </citation>
    <scope>NUCLEOTIDE SEQUENCE</scope>
    <source>
        <strain evidence="1">OTU6ESPEB1</strain>
    </source>
</reference>
<dbReference type="Proteomes" id="UP001056851">
    <property type="component" value="Chromosome"/>
</dbReference>
<sequence>MAISVSIGARIAGDVVQFSRFENRGEVREVLEGVKPQHADARYSDFVIYVDESGDHGMQRLDPYYPIFVLAFCVFHKRHYCEKVIPAVQKFKFNHMGHDLIGLHELEIRKEKGAFSNLFTSKAHKHAFLAELTGIIEASNFVLISCVIDKAPLCERQGSLENPYHLALGFCLETLYDFLSEKGQHRASTHVIFERRGKREDNELELEFRRMCGGANRMGVQLPFEIVFATKQVNSTGLQLADLVARPIGMSVLRAGQENRAFEVLKRKFYCSGGRINAGEGFENWGLKIFPPPKSEKPR</sequence>
<dbReference type="Pfam" id="PF12686">
    <property type="entry name" value="DUF3800"/>
    <property type="match status" value="1"/>
</dbReference>
<dbReference type="InterPro" id="IPR024524">
    <property type="entry name" value="DUF3800"/>
</dbReference>
<proteinExistence type="predicted"/>
<gene>
    <name evidence="1" type="ORF">NF677_02230</name>
</gene>
<protein>
    <submittedName>
        <fullName evidence="1">DUF3800 domain-containing protein</fullName>
    </submittedName>
</protein>
<organism evidence="1 2">
    <name type="scientific">Pseudomonas siliginis</name>
    <dbReference type="NCBI Taxonomy" id="2842346"/>
    <lineage>
        <taxon>Bacteria</taxon>
        <taxon>Pseudomonadati</taxon>
        <taxon>Pseudomonadota</taxon>
        <taxon>Gammaproteobacteria</taxon>
        <taxon>Pseudomonadales</taxon>
        <taxon>Pseudomonadaceae</taxon>
        <taxon>Pseudomonas</taxon>
    </lineage>
</organism>
<dbReference type="RefSeq" id="WP_252879312.1">
    <property type="nucleotide sequence ID" value="NZ_CP087186.1"/>
</dbReference>
<evidence type="ECO:0000313" key="1">
    <source>
        <dbReference type="EMBL" id="UST85525.1"/>
    </source>
</evidence>
<keyword evidence="2" id="KW-1185">Reference proteome</keyword>
<dbReference type="EMBL" id="CP099599">
    <property type="protein sequence ID" value="UST85525.1"/>
    <property type="molecule type" value="Genomic_DNA"/>
</dbReference>